<keyword evidence="2" id="KW-0472">Membrane</keyword>
<dbReference type="EMBL" id="VIKS01000001">
    <property type="protein sequence ID" value="TQV89766.1"/>
    <property type="molecule type" value="Genomic_DNA"/>
</dbReference>
<dbReference type="CDD" id="cd15482">
    <property type="entry name" value="Sialidase_non-viral"/>
    <property type="match status" value="1"/>
</dbReference>
<organism evidence="5 6">
    <name type="scientific">Aliikangiella coralliicola</name>
    <dbReference type="NCBI Taxonomy" id="2592383"/>
    <lineage>
        <taxon>Bacteria</taxon>
        <taxon>Pseudomonadati</taxon>
        <taxon>Pseudomonadota</taxon>
        <taxon>Gammaproteobacteria</taxon>
        <taxon>Oceanospirillales</taxon>
        <taxon>Pleioneaceae</taxon>
        <taxon>Aliikangiella</taxon>
    </lineage>
</organism>
<dbReference type="InterPro" id="IPR015943">
    <property type="entry name" value="WD40/YVTN_repeat-like_dom_sf"/>
</dbReference>
<dbReference type="PANTHER" id="PTHR43739">
    <property type="entry name" value="XYLOGLUCANASE (EUROFUNG)"/>
    <property type="match status" value="1"/>
</dbReference>
<sequence length="1094" mass="118371">MNQSSSEILSLSRRKKIFKILIAALVTLGIFFVIQPQNENTSSKAIKLVGPEKPGMHQALMRMSGGNYTPEAVKQARQQHRQQVAIQSRSLLRNPMNVPQWQLRGPTNFMGRVTAVVADPQNPNKVYVGAALGGVWKSTNGGSNFSQVFDGAGSPSIGALALDPTNSDIIYVGTGEANPGGGSVTHLGDGLWKSSDGGQTWQQLGLENSTRIGSIVINPNNTSEIFVAAVGSLFVSSSENRGVFRSQDGGQTWTKVLAGRNGFTGAIDVKMDPSNPERLYAVLWEHYRAPNTRDYGGLGSGIWKSTDGGDNWSQLNNGLPSTNNQYGRIAIGVAPSDPSRLYASYSNDDGTFRSFHRSDNYGQSWTTTSGSYNCSTYCWWFGVLTVSPTNKDHVFANSIQLHRSTNGGNSFGSYNKGFHVDHQAMWISPNGNTIYEGNDGGIYRSTNSGSTYTHLPLPISQFYAIEVDPTNHSKLLGGLQDNGSGYTTNGSSWNNLNGGDGFTVLVDNQDSNCIYSESQYGNIYTTCGGSVNISGRKPWHTQMMFDESNNRYVYYGSQYLYRTYRTGNSISSPEKVSPIDFSNGPHSGSFNGSYGTISSIHVPISGNGNIIYLGTDDGNVWVSTNRGSNWTQIDTGLPERWVTRVTADPQNDAIAYVSFSGFRNGESAANLYRTDNYGQSWTNISGNLPNSPVSDILVDPTYSSTLYAANDYAVYVSYDTGSTWQVLGTGLPVVLHADLKLVVDGADIVLHSGTYGRAIYSVRLNDEQRGGDGTTPPDVIELVNGQETAVPNLATREAKMFKLEVPAEATDVVFEITGNNGDADLYVRFGEQPTNEVNDCKSTSSNSNESCSLSAQAGTYYARVYAYAGFTNLKITATYTTGNSGDTELVKDVTQNVPNLAKNDSTYYQFTVPEGVSNVKVSTNGSNGDLDLYVKKGARPDNNDYDCRSISSNSIESCSPGDTAGVYYVKVFAYSAFTNATIVMTYNEGGNDNELVNHQWKSVPASPRNALLEYFYDVSAGTSSLSFSTQGVSGDADLYVKFGSVADTNNYDCKSTSSNSSETCTINNIQAGRYHVTVHAWNSISGTEVKADSN</sequence>
<dbReference type="InterPro" id="IPR052025">
    <property type="entry name" value="Xyloglucanase_GH74"/>
</dbReference>
<evidence type="ECO:0000259" key="3">
    <source>
        <dbReference type="Pfam" id="PF04151"/>
    </source>
</evidence>
<evidence type="ECO:0000259" key="4">
    <source>
        <dbReference type="Pfam" id="PF15902"/>
    </source>
</evidence>
<dbReference type="Pfam" id="PF15902">
    <property type="entry name" value="Sortilin-Vps10"/>
    <property type="match status" value="1"/>
</dbReference>
<dbReference type="AlphaFoldDB" id="A0A545UJY3"/>
<evidence type="ECO:0000256" key="2">
    <source>
        <dbReference type="SAM" id="Phobius"/>
    </source>
</evidence>
<accession>A0A545UJY3</accession>
<dbReference type="InterPro" id="IPR031778">
    <property type="entry name" value="Sortilin_N"/>
</dbReference>
<reference evidence="5 6" key="1">
    <citation type="submission" date="2019-07" db="EMBL/GenBank/DDBJ databases">
        <title>Draft genome for Aliikangiella sp. M105.</title>
        <authorList>
            <person name="Wang G."/>
        </authorList>
    </citation>
    <scope>NUCLEOTIDE SEQUENCE [LARGE SCALE GENOMIC DNA]</scope>
    <source>
        <strain evidence="5 6">M105</strain>
    </source>
</reference>
<evidence type="ECO:0008006" key="7">
    <source>
        <dbReference type="Google" id="ProtNLM"/>
    </source>
</evidence>
<dbReference type="OrthoDB" id="9813892at2"/>
<dbReference type="Gene3D" id="2.130.10.10">
    <property type="entry name" value="YVTN repeat-like/Quinoprotein amine dehydrogenase"/>
    <property type="match status" value="4"/>
</dbReference>
<feature type="transmembrane region" description="Helical" evidence="2">
    <location>
        <begin position="17"/>
        <end position="34"/>
    </location>
</feature>
<name>A0A545UJY3_9GAMM</name>
<proteinExistence type="predicted"/>
<dbReference type="RefSeq" id="WP_142891830.1">
    <property type="nucleotide sequence ID" value="NZ_ML660160.1"/>
</dbReference>
<dbReference type="GO" id="GO:0010411">
    <property type="term" value="P:xyloglucan metabolic process"/>
    <property type="evidence" value="ECO:0007669"/>
    <property type="project" value="TreeGrafter"/>
</dbReference>
<comment type="caution">
    <text evidence="5">The sequence shown here is derived from an EMBL/GenBank/DDBJ whole genome shotgun (WGS) entry which is preliminary data.</text>
</comment>
<evidence type="ECO:0000313" key="5">
    <source>
        <dbReference type="EMBL" id="TQV89766.1"/>
    </source>
</evidence>
<feature type="domain" description="Peptidase C-terminal archaeal/bacterial" evidence="3">
    <location>
        <begin position="1017"/>
        <end position="1079"/>
    </location>
</feature>
<dbReference type="InterPro" id="IPR007280">
    <property type="entry name" value="Peptidase_C_arc/bac"/>
</dbReference>
<dbReference type="SUPFAM" id="SSF89260">
    <property type="entry name" value="Collagen-binding domain"/>
    <property type="match status" value="1"/>
</dbReference>
<dbReference type="Pfam" id="PF04151">
    <property type="entry name" value="PPC"/>
    <property type="match status" value="3"/>
</dbReference>
<dbReference type="Gene3D" id="2.60.120.380">
    <property type="match status" value="3"/>
</dbReference>
<dbReference type="Proteomes" id="UP000315439">
    <property type="component" value="Unassembled WGS sequence"/>
</dbReference>
<feature type="domain" description="Peptidase C-terminal archaeal/bacterial" evidence="3">
    <location>
        <begin position="904"/>
        <end position="972"/>
    </location>
</feature>
<keyword evidence="1" id="KW-0677">Repeat</keyword>
<feature type="domain" description="Peptidase C-terminal archaeal/bacterial" evidence="3">
    <location>
        <begin position="801"/>
        <end position="866"/>
    </location>
</feature>
<dbReference type="PANTHER" id="PTHR43739:SF5">
    <property type="entry name" value="EXO-ALPHA-SIALIDASE"/>
    <property type="match status" value="1"/>
</dbReference>
<keyword evidence="6" id="KW-1185">Reference proteome</keyword>
<evidence type="ECO:0000313" key="6">
    <source>
        <dbReference type="Proteomes" id="UP000315439"/>
    </source>
</evidence>
<dbReference type="SUPFAM" id="SSF110296">
    <property type="entry name" value="Oligoxyloglucan reducing end-specific cellobiohydrolase"/>
    <property type="match status" value="2"/>
</dbReference>
<evidence type="ECO:0000256" key="1">
    <source>
        <dbReference type="ARBA" id="ARBA00022737"/>
    </source>
</evidence>
<keyword evidence="2" id="KW-1133">Transmembrane helix</keyword>
<protein>
    <recommendedName>
        <fullName evidence="7">Glycosyl hydrolase</fullName>
    </recommendedName>
</protein>
<gene>
    <name evidence="5" type="ORF">FLL46_02480</name>
</gene>
<keyword evidence="2" id="KW-0812">Transmembrane</keyword>
<feature type="domain" description="Sortilin N-terminal" evidence="4">
    <location>
        <begin position="191"/>
        <end position="319"/>
    </location>
</feature>